<evidence type="ECO:0000313" key="3">
    <source>
        <dbReference type="Proteomes" id="UP000295334"/>
    </source>
</evidence>
<feature type="signal peptide" evidence="1">
    <location>
        <begin position="1"/>
        <end position="18"/>
    </location>
</feature>
<dbReference type="OrthoDB" id="9803578at2"/>
<reference evidence="2 3" key="1">
    <citation type="submission" date="2019-03" db="EMBL/GenBank/DDBJ databases">
        <authorList>
            <person name="Kim M.K.M."/>
        </authorList>
    </citation>
    <scope>NUCLEOTIDE SEQUENCE [LARGE SCALE GENOMIC DNA]</scope>
    <source>
        <strain evidence="2 3">17J68-12</strain>
    </source>
</reference>
<dbReference type="Pfam" id="PF00756">
    <property type="entry name" value="Esterase"/>
    <property type="match status" value="1"/>
</dbReference>
<proteinExistence type="predicted"/>
<keyword evidence="1" id="KW-0732">Signal</keyword>
<comment type="caution">
    <text evidence="2">The sequence shown here is derived from an EMBL/GenBank/DDBJ whole genome shotgun (WGS) entry which is preliminary data.</text>
</comment>
<dbReference type="InterPro" id="IPR029058">
    <property type="entry name" value="AB_hydrolase_fold"/>
</dbReference>
<organism evidence="2 3">
    <name type="scientific">Flaviaesturariibacter flavus</name>
    <dbReference type="NCBI Taxonomy" id="2502780"/>
    <lineage>
        <taxon>Bacteria</taxon>
        <taxon>Pseudomonadati</taxon>
        <taxon>Bacteroidota</taxon>
        <taxon>Chitinophagia</taxon>
        <taxon>Chitinophagales</taxon>
        <taxon>Chitinophagaceae</taxon>
        <taxon>Flaviaestuariibacter</taxon>
    </lineage>
</organism>
<dbReference type="PANTHER" id="PTHR48098:SF6">
    <property type="entry name" value="FERRI-BACILLIBACTIN ESTERASE BESA"/>
    <property type="match status" value="1"/>
</dbReference>
<evidence type="ECO:0000256" key="1">
    <source>
        <dbReference type="SAM" id="SignalP"/>
    </source>
</evidence>
<feature type="chain" id="PRO_5020696489" evidence="1">
    <location>
        <begin position="19"/>
        <end position="383"/>
    </location>
</feature>
<dbReference type="Proteomes" id="UP000295334">
    <property type="component" value="Unassembled WGS sequence"/>
</dbReference>
<sequence>MRKIICLLGLLTAVRASAQYKVVLEVEGLPANTPADSVYVAGSMNSWNPGVDKYRVSRTPDGPARVTLMLPEGPASFKFTRGSWASVETGSSGADVDNRTIVVRRDTTVRVSIAGWKDRFAPVAKKSTAGSRVHIVSDRFYMPQLNRYRRVWICLPKGYESGRHYPVLYMHDGQNLFEDTTAFSGEWGIDEAMDTLQAKTGGLIIVGIDHGGPKRINEYSPYDMERFGKGEGAAYTDFLVRTLKPFIDSAYRTRKGRADTYVAGSSMGGLISMYAILRYPNVFGGAGIFSPAFWVAPGLKRDVLRWGADVRGRLYFYAGAQESSEMVPDMMGIYQLLRRLSAAPMQTVVRPDGKHNEPTWRQEFPAFVEWVTKKPPVKPMPKF</sequence>
<dbReference type="Gene3D" id="3.40.50.1820">
    <property type="entry name" value="alpha/beta hydrolase"/>
    <property type="match status" value="1"/>
</dbReference>
<name>A0A4R1B8S6_9BACT</name>
<gene>
    <name evidence="2" type="ORF">EPD60_15025</name>
</gene>
<dbReference type="PANTHER" id="PTHR48098">
    <property type="entry name" value="ENTEROCHELIN ESTERASE-RELATED"/>
    <property type="match status" value="1"/>
</dbReference>
<dbReference type="RefSeq" id="WP_131450336.1">
    <property type="nucleotide sequence ID" value="NZ_SJZI01000050.1"/>
</dbReference>
<protein>
    <submittedName>
        <fullName evidence="2">Alpha/beta hydrolase</fullName>
    </submittedName>
</protein>
<dbReference type="AlphaFoldDB" id="A0A4R1B8S6"/>
<dbReference type="InterPro" id="IPR050583">
    <property type="entry name" value="Mycobacterial_A85_antigen"/>
</dbReference>
<dbReference type="InterPro" id="IPR013783">
    <property type="entry name" value="Ig-like_fold"/>
</dbReference>
<dbReference type="Gene3D" id="2.60.40.10">
    <property type="entry name" value="Immunoglobulins"/>
    <property type="match status" value="1"/>
</dbReference>
<accession>A0A4R1B8S6</accession>
<dbReference type="GO" id="GO:0016787">
    <property type="term" value="F:hydrolase activity"/>
    <property type="evidence" value="ECO:0007669"/>
    <property type="project" value="UniProtKB-KW"/>
</dbReference>
<dbReference type="SUPFAM" id="SSF53474">
    <property type="entry name" value="alpha/beta-Hydrolases"/>
    <property type="match status" value="1"/>
</dbReference>
<keyword evidence="3" id="KW-1185">Reference proteome</keyword>
<evidence type="ECO:0000313" key="2">
    <source>
        <dbReference type="EMBL" id="TCJ12579.1"/>
    </source>
</evidence>
<keyword evidence="2" id="KW-0378">Hydrolase</keyword>
<dbReference type="EMBL" id="SJZI01000050">
    <property type="protein sequence ID" value="TCJ12579.1"/>
    <property type="molecule type" value="Genomic_DNA"/>
</dbReference>
<dbReference type="InterPro" id="IPR000801">
    <property type="entry name" value="Esterase-like"/>
</dbReference>